<dbReference type="Proteomes" id="UP000228906">
    <property type="component" value="Unassembled WGS sequence"/>
</dbReference>
<feature type="transmembrane region" description="Helical" evidence="1">
    <location>
        <begin position="14"/>
        <end position="33"/>
    </location>
</feature>
<keyword evidence="1" id="KW-0812">Transmembrane</keyword>
<evidence type="ECO:0000313" key="2">
    <source>
        <dbReference type="EMBL" id="PIR90884.1"/>
    </source>
</evidence>
<reference evidence="3" key="1">
    <citation type="submission" date="2017-09" db="EMBL/GenBank/DDBJ databases">
        <title>Depth-based differentiation of microbial function through sediment-hosted aquifers and enrichment of novel symbionts in the deep terrestrial subsurface.</title>
        <authorList>
            <person name="Probst A.J."/>
            <person name="Ladd B."/>
            <person name="Jarett J.K."/>
            <person name="Geller-Mcgrath D.E."/>
            <person name="Sieber C.M.K."/>
            <person name="Emerson J.B."/>
            <person name="Anantharaman K."/>
            <person name="Thomas B.C."/>
            <person name="Malmstrom R."/>
            <person name="Stieglmeier M."/>
            <person name="Klingl A."/>
            <person name="Woyke T."/>
            <person name="Ryan C.M."/>
            <person name="Banfield J.F."/>
        </authorList>
    </citation>
    <scope>NUCLEOTIDE SEQUENCE [LARGE SCALE GENOMIC DNA]</scope>
</reference>
<dbReference type="EMBL" id="PFAV01000070">
    <property type="protein sequence ID" value="PIR90884.1"/>
    <property type="molecule type" value="Genomic_DNA"/>
</dbReference>
<evidence type="ECO:0000313" key="3">
    <source>
        <dbReference type="Proteomes" id="UP000228906"/>
    </source>
</evidence>
<keyword evidence="1" id="KW-1133">Transmembrane helix</keyword>
<proteinExistence type="predicted"/>
<gene>
    <name evidence="2" type="ORF">COU03_03750</name>
</gene>
<sequence length="61" mass="6460">MEGVTKKKSLLKKIFSGIGIGGAVIGGGLFSLILVVVRFLYIASAGLSMHGMQLFCFKRGL</sequence>
<comment type="caution">
    <text evidence="2">The sequence shown here is derived from an EMBL/GenBank/DDBJ whole genome shotgun (WGS) entry which is preliminary data.</text>
</comment>
<dbReference type="AlphaFoldDB" id="A0A2H0UVJ2"/>
<organism evidence="2 3">
    <name type="scientific">bacterium (Candidatus Gribaldobacteria) CG10_big_fil_rev_8_21_14_0_10_41_12</name>
    <dbReference type="NCBI Taxonomy" id="2014277"/>
    <lineage>
        <taxon>Bacteria</taxon>
        <taxon>Candidatus Gribaldobacteria</taxon>
    </lineage>
</organism>
<keyword evidence="1" id="KW-0472">Membrane</keyword>
<protein>
    <submittedName>
        <fullName evidence="2">Uncharacterized protein</fullName>
    </submittedName>
</protein>
<evidence type="ECO:0000256" key="1">
    <source>
        <dbReference type="SAM" id="Phobius"/>
    </source>
</evidence>
<accession>A0A2H0UVJ2</accession>
<name>A0A2H0UVJ2_9BACT</name>